<keyword evidence="5" id="KW-0560">Oxidoreductase</keyword>
<name>A0ABX5IWS6_9GAMM</name>
<keyword evidence="8" id="KW-1185">Reference proteome</keyword>
<organism evidence="7 8">
    <name type="scientific">Halomonas litopenaei</name>
    <dbReference type="NCBI Taxonomy" id="2109328"/>
    <lineage>
        <taxon>Bacteria</taxon>
        <taxon>Pseudomonadati</taxon>
        <taxon>Pseudomonadota</taxon>
        <taxon>Gammaproteobacteria</taxon>
        <taxon>Oceanospirillales</taxon>
        <taxon>Halomonadaceae</taxon>
        <taxon>Halomonas</taxon>
    </lineage>
</organism>
<evidence type="ECO:0000259" key="6">
    <source>
        <dbReference type="Pfam" id="PF07992"/>
    </source>
</evidence>
<keyword evidence="3" id="KW-0285">Flavoprotein</keyword>
<dbReference type="Proteomes" id="UP000241895">
    <property type="component" value="Unassembled WGS sequence"/>
</dbReference>
<evidence type="ECO:0000313" key="7">
    <source>
        <dbReference type="EMBL" id="PTL89237.1"/>
    </source>
</evidence>
<dbReference type="InterPro" id="IPR051169">
    <property type="entry name" value="NADH-Q_oxidoreductase"/>
</dbReference>
<evidence type="ECO:0000256" key="4">
    <source>
        <dbReference type="ARBA" id="ARBA00022827"/>
    </source>
</evidence>
<dbReference type="SUPFAM" id="SSF51905">
    <property type="entry name" value="FAD/NAD(P)-binding domain"/>
    <property type="match status" value="1"/>
</dbReference>
<evidence type="ECO:0000313" key="8">
    <source>
        <dbReference type="Proteomes" id="UP000241895"/>
    </source>
</evidence>
<feature type="domain" description="FAD/NAD(P)-binding" evidence="6">
    <location>
        <begin position="71"/>
        <end position="391"/>
    </location>
</feature>
<dbReference type="InterPro" id="IPR036188">
    <property type="entry name" value="FAD/NAD-bd_sf"/>
</dbReference>
<accession>A0ABX5IWS6</accession>
<evidence type="ECO:0000256" key="2">
    <source>
        <dbReference type="ARBA" id="ARBA00005272"/>
    </source>
</evidence>
<proteinExistence type="inferred from homology"/>
<dbReference type="EMBL" id="PXNS01000016">
    <property type="protein sequence ID" value="PTL89237.1"/>
    <property type="molecule type" value="Genomic_DNA"/>
</dbReference>
<dbReference type="Gene3D" id="3.50.50.100">
    <property type="match status" value="1"/>
</dbReference>
<keyword evidence="4" id="KW-0274">FAD</keyword>
<dbReference type="PRINTS" id="PR00411">
    <property type="entry name" value="PNDRDTASEI"/>
</dbReference>
<evidence type="ECO:0000256" key="1">
    <source>
        <dbReference type="ARBA" id="ARBA00001974"/>
    </source>
</evidence>
<comment type="cofactor">
    <cofactor evidence="1">
        <name>FAD</name>
        <dbReference type="ChEBI" id="CHEBI:57692"/>
    </cofactor>
</comment>
<gene>
    <name evidence="7" type="ORF">C6W88_19685</name>
</gene>
<protein>
    <submittedName>
        <fullName evidence="7">FAD-dependent oxidoreductase</fullName>
    </submittedName>
</protein>
<dbReference type="InterPro" id="IPR023753">
    <property type="entry name" value="FAD/NAD-binding_dom"/>
</dbReference>
<comment type="similarity">
    <text evidence="2">Belongs to the NADH dehydrogenase family.</text>
</comment>
<reference evidence="7 8" key="1">
    <citation type="submission" date="2018-03" db="EMBL/GenBank/DDBJ databases">
        <authorList>
            <person name="Zhou J."/>
            <person name="Li X."/>
            <person name="Xue M."/>
            <person name="Yin J."/>
        </authorList>
    </citation>
    <scope>NUCLEOTIDE SEQUENCE [LARGE SCALE GENOMIC DNA]</scope>
    <source>
        <strain evidence="7 8">SYSU ZJ2214</strain>
    </source>
</reference>
<dbReference type="Pfam" id="PF07992">
    <property type="entry name" value="Pyr_redox_2"/>
    <property type="match status" value="1"/>
</dbReference>
<comment type="caution">
    <text evidence="7">The sequence shown here is derived from an EMBL/GenBank/DDBJ whole genome shotgun (WGS) entry which is preliminary data.</text>
</comment>
<evidence type="ECO:0000256" key="5">
    <source>
        <dbReference type="ARBA" id="ARBA00023002"/>
    </source>
</evidence>
<dbReference type="PANTHER" id="PTHR42913">
    <property type="entry name" value="APOPTOSIS-INDUCING FACTOR 1"/>
    <property type="match status" value="1"/>
</dbReference>
<dbReference type="PANTHER" id="PTHR42913:SF3">
    <property type="entry name" value="64 KDA MITOCHONDRIAL NADH DEHYDROGENASE (EUROFUNG)"/>
    <property type="match status" value="1"/>
</dbReference>
<sequence length="486" mass="52309">MVSHQLVLRGVHRGNLLKKFRFRPPQTTLQRACPQAGLGVVGWGRIDTGRPCGSPAGAMTGGPMNVRSEGVVIVGGGAGGLELAIRLAKAGHKDVLLIDRSATHVWKPRLHELAAGFRRGEVDELDYAGLAEHWGFGFERGELADIDPEARTLTLAEWPEDDGRVRVPGRCIGYQAVVLAIGGVTPDMGVEGVLEHALMLDSEADAERLFERFSTGLLAHRAGQRSDPFHIAIVGSGATGVELAGLLATEARASSVAPRECQPRVKVTLLEATDTFMPGMEDEVRQSIRKRLLNVGIDIHTEQQVSRVDRDRLTTDGGDEFPADLTIWAAGRVGPPVADSIDALATNKKRQWRVKPTLQSVDSDHVFALGDCSVIDDEPAPPTAQAASEQAEHLAKELPRFLAGETPAPFVYEDKGTLLSLGEAGSVGEVKGWFADDVQLRGRLARAAYQGLQRQHQFILLGPLKGTAEALSDVLGRSVGPRLKIH</sequence>
<dbReference type="PRINTS" id="PR00368">
    <property type="entry name" value="FADPNR"/>
</dbReference>
<evidence type="ECO:0000256" key="3">
    <source>
        <dbReference type="ARBA" id="ARBA00022630"/>
    </source>
</evidence>